<dbReference type="SUPFAM" id="SSF58104">
    <property type="entry name" value="Methyl-accepting chemotaxis protein (MCP) signaling domain"/>
    <property type="match status" value="1"/>
</dbReference>
<keyword evidence="7 9" id="KW-0807">Transducer</keyword>
<evidence type="ECO:0000256" key="4">
    <source>
        <dbReference type="ARBA" id="ARBA00022692"/>
    </source>
</evidence>
<evidence type="ECO:0000256" key="3">
    <source>
        <dbReference type="ARBA" id="ARBA00022500"/>
    </source>
</evidence>
<reference evidence="14" key="1">
    <citation type="journal article" date="2023" name="Int. J. Syst. Evol. Microbiol.">
        <title>&lt;i&gt;Holtiella tumoricola&lt;/i&gt; gen. nov. sp. nov., isolated from a human clinical sample.</title>
        <authorList>
            <person name="Allen-Vercoe E."/>
            <person name="Daigneault M.C."/>
            <person name="Vancuren S.J."/>
            <person name="Cochrane K."/>
            <person name="O'Neal L.L."/>
            <person name="Sankaranarayanan K."/>
            <person name="Lawson P.A."/>
        </authorList>
    </citation>
    <scope>NUCLEOTIDE SEQUENCE</scope>
    <source>
        <strain evidence="14">CC70A</strain>
    </source>
</reference>
<feature type="transmembrane region" description="Helical" evidence="10">
    <location>
        <begin position="305"/>
        <end position="325"/>
    </location>
</feature>
<evidence type="ECO:0000256" key="1">
    <source>
        <dbReference type="ARBA" id="ARBA00004651"/>
    </source>
</evidence>
<sequence>MKKLSSSIQAKFLLLSVGMICIGLSIMLFLMMHRVTLMAQLNYTQNSREQMNIVSDTIQTFYEQVDQNINMMATNPIIKTSVGHITSYKDVPTETFMTPATNGGTEQIAYEVFDHYAINHPGTKYVYFATNDSGYLNWPETTISAQYDPRERAWYKDAEQARGNIIRTAPYIDATNTMIISNARAVLDELGNILGVIGIDVEQSAISDILSSMKLGRTGYFMLVHDTGMIMADGNNPDNNYKQIDEVNIDGLEKIFDTSLPSFNIKIDDQAYQVNAQKVEGTDWTIASLITDKELKATARQISTLFIIVSLVILAIISACIIFVVRRITIPIKRSAEHLNDISRTDFSRDINESFLNMKDEVGVIFKGINAMKNALLQLISNIKNESHSIEDKITTVKENIVSLNMHLEDISATTEELASNMEETSATTEQMTTISQDIQKAVSFIAERSSQGAQDAKEINQRAIATKENVHQSHQKSQLIFSDTKAKLEEAIVSSQVVKQIDVLSESIMQITEQTNLLALNAAIEAARAGEAGRGFSVVAEEIRKLAEQSKEAVTKIQVITDTVQSSVGNLSDSANELLNYVTTDVDADYQMMLEVADHYSHDANYVDALVTEFSAATQELTSSMENILQSIEWVSQASCEGAIGTSNIADKVYGITHSSSEVMEQILETKESVDKLAHEVAKFKI</sequence>
<dbReference type="CDD" id="cd12912">
    <property type="entry name" value="PDC2_MCP_like"/>
    <property type="match status" value="1"/>
</dbReference>
<evidence type="ECO:0000256" key="6">
    <source>
        <dbReference type="ARBA" id="ARBA00023136"/>
    </source>
</evidence>
<evidence type="ECO:0000313" key="15">
    <source>
        <dbReference type="Proteomes" id="UP001169242"/>
    </source>
</evidence>
<gene>
    <name evidence="14" type="ORF">PBV87_05520</name>
</gene>
<feature type="domain" description="Methyl-accepting transducer" evidence="11">
    <location>
        <begin position="400"/>
        <end position="637"/>
    </location>
</feature>
<keyword evidence="3" id="KW-0145">Chemotaxis</keyword>
<dbReference type="GO" id="GO:0007165">
    <property type="term" value="P:signal transduction"/>
    <property type="evidence" value="ECO:0007669"/>
    <property type="project" value="UniProtKB-KW"/>
</dbReference>
<dbReference type="InterPro" id="IPR003660">
    <property type="entry name" value="HAMP_dom"/>
</dbReference>
<evidence type="ECO:0000259" key="11">
    <source>
        <dbReference type="PROSITE" id="PS50111"/>
    </source>
</evidence>
<evidence type="ECO:0000313" key="14">
    <source>
        <dbReference type="EMBL" id="MDA3730958.1"/>
    </source>
</evidence>
<accession>A0AA42DL37</accession>
<feature type="domain" description="VWFA" evidence="12">
    <location>
        <begin position="340"/>
        <end position="583"/>
    </location>
</feature>
<organism evidence="14 15">
    <name type="scientific">Holtiella tumoricola</name>
    <dbReference type="NCBI Taxonomy" id="3018743"/>
    <lineage>
        <taxon>Bacteria</taxon>
        <taxon>Bacillati</taxon>
        <taxon>Bacillota</taxon>
        <taxon>Clostridia</taxon>
        <taxon>Lachnospirales</taxon>
        <taxon>Cellulosilyticaceae</taxon>
        <taxon>Holtiella</taxon>
    </lineage>
</organism>
<dbReference type="CDD" id="cd12913">
    <property type="entry name" value="PDC1_MCP_like"/>
    <property type="match status" value="1"/>
</dbReference>
<keyword evidence="4 10" id="KW-0812">Transmembrane</keyword>
<dbReference type="Gene3D" id="1.10.287.950">
    <property type="entry name" value="Methyl-accepting chemotaxis protein"/>
    <property type="match status" value="1"/>
</dbReference>
<dbReference type="PROSITE" id="PS50111">
    <property type="entry name" value="CHEMOTAXIS_TRANSDUC_2"/>
    <property type="match status" value="1"/>
</dbReference>
<dbReference type="Proteomes" id="UP001169242">
    <property type="component" value="Unassembled WGS sequence"/>
</dbReference>
<evidence type="ECO:0000256" key="5">
    <source>
        <dbReference type="ARBA" id="ARBA00022989"/>
    </source>
</evidence>
<comment type="caution">
    <text evidence="14">The sequence shown here is derived from an EMBL/GenBank/DDBJ whole genome shotgun (WGS) entry which is preliminary data.</text>
</comment>
<evidence type="ECO:0000256" key="10">
    <source>
        <dbReference type="SAM" id="Phobius"/>
    </source>
</evidence>
<feature type="transmembrane region" description="Helical" evidence="10">
    <location>
        <begin position="12"/>
        <end position="32"/>
    </location>
</feature>
<dbReference type="Pfam" id="PF02743">
    <property type="entry name" value="dCache_1"/>
    <property type="match status" value="1"/>
</dbReference>
<feature type="domain" description="HAMP" evidence="13">
    <location>
        <begin position="326"/>
        <end position="381"/>
    </location>
</feature>
<evidence type="ECO:0000259" key="13">
    <source>
        <dbReference type="PROSITE" id="PS50885"/>
    </source>
</evidence>
<evidence type="ECO:0000256" key="7">
    <source>
        <dbReference type="ARBA" id="ARBA00023224"/>
    </source>
</evidence>
<dbReference type="InterPro" id="IPR004089">
    <property type="entry name" value="MCPsignal_dom"/>
</dbReference>
<keyword evidence="15" id="KW-1185">Reference proteome</keyword>
<evidence type="ECO:0000259" key="12">
    <source>
        <dbReference type="PROSITE" id="PS50234"/>
    </source>
</evidence>
<keyword evidence="5 10" id="KW-1133">Transmembrane helix</keyword>
<keyword evidence="2" id="KW-1003">Cell membrane</keyword>
<comment type="similarity">
    <text evidence="8">Belongs to the methyl-accepting chemotaxis (MCP) protein family.</text>
</comment>
<dbReference type="InterPro" id="IPR002035">
    <property type="entry name" value="VWF_A"/>
</dbReference>
<dbReference type="SMART" id="SM00304">
    <property type="entry name" value="HAMP"/>
    <property type="match status" value="1"/>
</dbReference>
<dbReference type="InterPro" id="IPR033479">
    <property type="entry name" value="dCache_1"/>
</dbReference>
<dbReference type="GO" id="GO:0005886">
    <property type="term" value="C:plasma membrane"/>
    <property type="evidence" value="ECO:0007669"/>
    <property type="project" value="UniProtKB-SubCell"/>
</dbReference>
<dbReference type="Gene3D" id="3.30.450.20">
    <property type="entry name" value="PAS domain"/>
    <property type="match status" value="1"/>
</dbReference>
<dbReference type="SMART" id="SM00283">
    <property type="entry name" value="MA"/>
    <property type="match status" value="1"/>
</dbReference>
<dbReference type="PROSITE" id="PS50885">
    <property type="entry name" value="HAMP"/>
    <property type="match status" value="1"/>
</dbReference>
<evidence type="ECO:0000256" key="9">
    <source>
        <dbReference type="PROSITE-ProRule" id="PRU00284"/>
    </source>
</evidence>
<dbReference type="RefSeq" id="WP_271011437.1">
    <property type="nucleotide sequence ID" value="NZ_JAQIFT010000020.1"/>
</dbReference>
<dbReference type="Pfam" id="PF00015">
    <property type="entry name" value="MCPsignal"/>
    <property type="match status" value="1"/>
</dbReference>
<evidence type="ECO:0000256" key="8">
    <source>
        <dbReference type="ARBA" id="ARBA00029447"/>
    </source>
</evidence>
<dbReference type="AlphaFoldDB" id="A0AA42DL37"/>
<proteinExistence type="inferred from homology"/>
<evidence type="ECO:0000256" key="2">
    <source>
        <dbReference type="ARBA" id="ARBA00022475"/>
    </source>
</evidence>
<dbReference type="PROSITE" id="PS50234">
    <property type="entry name" value="VWFA"/>
    <property type="match status" value="1"/>
</dbReference>
<dbReference type="PANTHER" id="PTHR32089">
    <property type="entry name" value="METHYL-ACCEPTING CHEMOTAXIS PROTEIN MCPB"/>
    <property type="match status" value="1"/>
</dbReference>
<keyword evidence="6 10" id="KW-0472">Membrane</keyword>
<name>A0AA42DL37_9FIRM</name>
<comment type="subcellular location">
    <subcellularLocation>
        <location evidence="1">Cell membrane</location>
        <topology evidence="1">Multi-pass membrane protein</topology>
    </subcellularLocation>
</comment>
<dbReference type="PANTHER" id="PTHR32089:SF112">
    <property type="entry name" value="LYSOZYME-LIKE PROTEIN-RELATED"/>
    <property type="match status" value="1"/>
</dbReference>
<protein>
    <submittedName>
        <fullName evidence="14">Methyl-accepting chemotaxis protein</fullName>
    </submittedName>
</protein>
<dbReference type="GO" id="GO:0006935">
    <property type="term" value="P:chemotaxis"/>
    <property type="evidence" value="ECO:0007669"/>
    <property type="project" value="UniProtKB-KW"/>
</dbReference>
<dbReference type="EMBL" id="JAQIFT010000020">
    <property type="protein sequence ID" value="MDA3730958.1"/>
    <property type="molecule type" value="Genomic_DNA"/>
</dbReference>